<accession>A0AAD9PYL9</accession>
<dbReference type="PANTHER" id="PTHR21435:SF1">
    <property type="entry name" value="MITOCHONDRIAL IMPORT INNER MEMBRANE TRANSLOCASE SUBUNIT TIM29"/>
    <property type="match status" value="1"/>
</dbReference>
<dbReference type="GO" id="GO:0045039">
    <property type="term" value="P:protein insertion into mitochondrial inner membrane"/>
    <property type="evidence" value="ECO:0007669"/>
    <property type="project" value="TreeGrafter"/>
</dbReference>
<dbReference type="EMBL" id="JARQWQ010000097">
    <property type="protein sequence ID" value="KAK2551441.1"/>
    <property type="molecule type" value="Genomic_DNA"/>
</dbReference>
<comment type="caution">
    <text evidence="1">The sequence shown here is derived from an EMBL/GenBank/DDBJ whole genome shotgun (WGS) entry which is preliminary data.</text>
</comment>
<proteinExistence type="predicted"/>
<dbReference type="InterPro" id="IPR019322">
    <property type="entry name" value="TIMM29"/>
</dbReference>
<gene>
    <name evidence="1" type="ORF">P5673_027626</name>
</gene>
<reference evidence="1" key="2">
    <citation type="journal article" date="2023" name="Science">
        <title>Genomic signatures of disease resistance in endangered staghorn corals.</title>
        <authorList>
            <person name="Vollmer S.V."/>
            <person name="Selwyn J.D."/>
            <person name="Despard B.A."/>
            <person name="Roesel C.L."/>
        </authorList>
    </citation>
    <scope>NUCLEOTIDE SEQUENCE</scope>
    <source>
        <strain evidence="1">K2</strain>
    </source>
</reference>
<protein>
    <submittedName>
        <fullName evidence="1">Mitochondrial import inner membrane translocase subunit Tim29</fullName>
    </submittedName>
</protein>
<keyword evidence="2" id="KW-1185">Reference proteome</keyword>
<name>A0AAD9PYL9_ACRCE</name>
<evidence type="ECO:0000313" key="1">
    <source>
        <dbReference type="EMBL" id="KAK2551441.1"/>
    </source>
</evidence>
<sequence>MAAKLRNLRTVFGKLNRVNSMFLPQFENLRQRKLGKSAINIFVDYKAVFTDFYHEAKEKPLRFLTMLATFGSLYYIYEQNPDINSYDDELLECANELLQISHLIRNPSSDSYVQKILKFRSQERIRIQSLGLFSVVWVCEFGPDCDLYERHCYYTQPRWKSFPEKFLDVGFLGRWYYLQKAMIDYDVNEFELADCPPDTD</sequence>
<dbReference type="AlphaFoldDB" id="A0AAD9PYL9"/>
<reference evidence="1" key="1">
    <citation type="journal article" date="2023" name="G3 (Bethesda)">
        <title>Whole genome assembly and annotation of the endangered Caribbean coral Acropora cervicornis.</title>
        <authorList>
            <person name="Selwyn J.D."/>
            <person name="Vollmer S.V."/>
        </authorList>
    </citation>
    <scope>NUCLEOTIDE SEQUENCE</scope>
    <source>
        <strain evidence="1">K2</strain>
    </source>
</reference>
<organism evidence="1 2">
    <name type="scientific">Acropora cervicornis</name>
    <name type="common">Staghorn coral</name>
    <dbReference type="NCBI Taxonomy" id="6130"/>
    <lineage>
        <taxon>Eukaryota</taxon>
        <taxon>Metazoa</taxon>
        <taxon>Cnidaria</taxon>
        <taxon>Anthozoa</taxon>
        <taxon>Hexacorallia</taxon>
        <taxon>Scleractinia</taxon>
        <taxon>Astrocoeniina</taxon>
        <taxon>Acroporidae</taxon>
        <taxon>Acropora</taxon>
    </lineage>
</organism>
<evidence type="ECO:0000313" key="2">
    <source>
        <dbReference type="Proteomes" id="UP001249851"/>
    </source>
</evidence>
<dbReference type="PANTHER" id="PTHR21435">
    <property type="entry name" value="MITOCHONDRIAL IMPORT INNER MEMBRANE TRANSLOCASE SUBUNIT TIM29"/>
    <property type="match status" value="1"/>
</dbReference>
<dbReference type="Proteomes" id="UP001249851">
    <property type="component" value="Unassembled WGS sequence"/>
</dbReference>
<dbReference type="Pfam" id="PF10171">
    <property type="entry name" value="Tim29"/>
    <property type="match status" value="1"/>
</dbReference>
<dbReference type="GO" id="GO:0042721">
    <property type="term" value="C:TIM22 mitochondrial import inner membrane insertion complex"/>
    <property type="evidence" value="ECO:0007669"/>
    <property type="project" value="InterPro"/>
</dbReference>